<dbReference type="NCBIfam" id="TIGR03593">
    <property type="entry name" value="yidC_nterm"/>
    <property type="match status" value="1"/>
</dbReference>
<accession>A0A6S6U8C9</accession>
<feature type="non-terminal residue" evidence="12">
    <location>
        <position position="202"/>
    </location>
</feature>
<sequence length="202" mass="22224">MEQNSDLQKRLLLALTLSFVVFIAFDLFMPKTLKPSDANVTSAVQEVESTSSAPQVVSNSPTVTAPSIATSAPTAPTSDFSAPVSTFKALTTVNSDRFIYSIDELGRIAQVTMLEKKYEYEDQKLQLLNPSWIKPLEIRFSDANLNAEALKTPYITSAPIIDLNSANTKVILTQKLSATTVTKELTFYKDGHYDININLSIP</sequence>
<evidence type="ECO:0000256" key="10">
    <source>
        <dbReference type="SAM" id="MobiDB-lite"/>
    </source>
</evidence>
<gene>
    <name evidence="12" type="ORF">HELGO_WM53378</name>
</gene>
<feature type="compositionally biased region" description="Low complexity" evidence="10">
    <location>
        <begin position="60"/>
        <end position="80"/>
    </location>
</feature>
<evidence type="ECO:0000256" key="3">
    <source>
        <dbReference type="ARBA" id="ARBA00015325"/>
    </source>
</evidence>
<keyword evidence="5" id="KW-1003">Cell membrane</keyword>
<reference evidence="12" key="1">
    <citation type="submission" date="2020-01" db="EMBL/GenBank/DDBJ databases">
        <authorList>
            <person name="Meier V. D."/>
            <person name="Meier V D."/>
        </authorList>
    </citation>
    <scope>NUCLEOTIDE SEQUENCE</scope>
    <source>
        <strain evidence="12">HLG_WM_MAG_02</strain>
    </source>
</reference>
<feature type="transmembrane region" description="Helical" evidence="11">
    <location>
        <begin position="12"/>
        <end position="29"/>
    </location>
</feature>
<organism evidence="12">
    <name type="scientific">uncultured Sulfurovum sp</name>
    <dbReference type="NCBI Taxonomy" id="269237"/>
    <lineage>
        <taxon>Bacteria</taxon>
        <taxon>Pseudomonadati</taxon>
        <taxon>Campylobacterota</taxon>
        <taxon>Epsilonproteobacteria</taxon>
        <taxon>Campylobacterales</taxon>
        <taxon>Sulfurovaceae</taxon>
        <taxon>Sulfurovum</taxon>
        <taxon>environmental samples</taxon>
    </lineage>
</organism>
<proteinExistence type="inferred from homology"/>
<comment type="subcellular location">
    <subcellularLocation>
        <location evidence="1">Cell membrane</location>
        <topology evidence="1">Multi-pass membrane protein</topology>
    </subcellularLocation>
</comment>
<dbReference type="AlphaFoldDB" id="A0A6S6U8C9"/>
<dbReference type="EMBL" id="CACVAZ010000159">
    <property type="protein sequence ID" value="CAA6822939.1"/>
    <property type="molecule type" value="Genomic_DNA"/>
</dbReference>
<protein>
    <recommendedName>
        <fullName evidence="3">Membrane protein insertase YidC</fullName>
    </recommendedName>
    <alternativeName>
        <fullName evidence="9">Foldase YidC</fullName>
    </alternativeName>
    <alternativeName>
        <fullName evidence="8">Membrane integrase YidC</fullName>
    </alternativeName>
</protein>
<keyword evidence="7" id="KW-0143">Chaperone</keyword>
<comment type="similarity">
    <text evidence="2">Belongs to the OXA1/ALB3/YidC family. Type 1 subfamily.</text>
</comment>
<keyword evidence="11" id="KW-1133">Transmembrane helix</keyword>
<dbReference type="GO" id="GO:0015031">
    <property type="term" value="P:protein transport"/>
    <property type="evidence" value="ECO:0007669"/>
    <property type="project" value="UniProtKB-KW"/>
</dbReference>
<keyword evidence="11" id="KW-0812">Transmembrane</keyword>
<evidence type="ECO:0000256" key="2">
    <source>
        <dbReference type="ARBA" id="ARBA00010527"/>
    </source>
</evidence>
<keyword evidence="6" id="KW-0653">Protein transport</keyword>
<evidence type="ECO:0000256" key="5">
    <source>
        <dbReference type="ARBA" id="ARBA00022475"/>
    </source>
</evidence>
<name>A0A6S6U8C9_9BACT</name>
<dbReference type="InterPro" id="IPR028053">
    <property type="entry name" value="Membr_insert_YidC_N"/>
</dbReference>
<evidence type="ECO:0000256" key="1">
    <source>
        <dbReference type="ARBA" id="ARBA00004651"/>
    </source>
</evidence>
<feature type="compositionally biased region" description="Polar residues" evidence="10">
    <location>
        <begin position="50"/>
        <end position="59"/>
    </location>
</feature>
<evidence type="ECO:0000256" key="6">
    <source>
        <dbReference type="ARBA" id="ARBA00022927"/>
    </source>
</evidence>
<keyword evidence="4" id="KW-0813">Transport</keyword>
<dbReference type="CDD" id="cd19960">
    <property type="entry name" value="YidC_peri"/>
    <property type="match status" value="1"/>
</dbReference>
<evidence type="ECO:0000256" key="8">
    <source>
        <dbReference type="ARBA" id="ARBA00033245"/>
    </source>
</evidence>
<evidence type="ECO:0000256" key="11">
    <source>
        <dbReference type="SAM" id="Phobius"/>
    </source>
</evidence>
<evidence type="ECO:0000256" key="7">
    <source>
        <dbReference type="ARBA" id="ARBA00023186"/>
    </source>
</evidence>
<feature type="region of interest" description="Disordered" evidence="10">
    <location>
        <begin position="50"/>
        <end position="80"/>
    </location>
</feature>
<evidence type="ECO:0000256" key="9">
    <source>
        <dbReference type="ARBA" id="ARBA00033342"/>
    </source>
</evidence>
<keyword evidence="11" id="KW-0472">Membrane</keyword>
<evidence type="ECO:0000313" key="12">
    <source>
        <dbReference type="EMBL" id="CAA6822939.1"/>
    </source>
</evidence>
<evidence type="ECO:0000256" key="4">
    <source>
        <dbReference type="ARBA" id="ARBA00022448"/>
    </source>
</evidence>